<evidence type="ECO:0000313" key="5">
    <source>
        <dbReference type="Proteomes" id="UP000219522"/>
    </source>
</evidence>
<protein>
    <submittedName>
        <fullName evidence="4">NADP-dependent 3-hydroxy acid dehydrogenase YdfG</fullName>
    </submittedName>
</protein>
<dbReference type="AlphaFoldDB" id="A0A7Z7N5W6"/>
<dbReference type="CDD" id="cd05346">
    <property type="entry name" value="SDR_c5"/>
    <property type="match status" value="1"/>
</dbReference>
<dbReference type="GO" id="GO:0016616">
    <property type="term" value="F:oxidoreductase activity, acting on the CH-OH group of donors, NAD or NADP as acceptor"/>
    <property type="evidence" value="ECO:0007669"/>
    <property type="project" value="UniProtKB-ARBA"/>
</dbReference>
<dbReference type="PRINTS" id="PR00081">
    <property type="entry name" value="GDHRDH"/>
</dbReference>
<dbReference type="PROSITE" id="PS00061">
    <property type="entry name" value="ADH_SHORT"/>
    <property type="match status" value="1"/>
</dbReference>
<dbReference type="PANTHER" id="PTHR42901">
    <property type="entry name" value="ALCOHOL DEHYDROGENASE"/>
    <property type="match status" value="1"/>
</dbReference>
<name>A0A7Z7N5W6_9BURK</name>
<evidence type="ECO:0000256" key="3">
    <source>
        <dbReference type="RuleBase" id="RU000363"/>
    </source>
</evidence>
<dbReference type="PRINTS" id="PR00080">
    <property type="entry name" value="SDRFAMILY"/>
</dbReference>
<comment type="similarity">
    <text evidence="1 3">Belongs to the short-chain dehydrogenases/reductases (SDR) family.</text>
</comment>
<organism evidence="4 5">
    <name type="scientific">Caballeronia arationis</name>
    <dbReference type="NCBI Taxonomy" id="1777142"/>
    <lineage>
        <taxon>Bacteria</taxon>
        <taxon>Pseudomonadati</taxon>
        <taxon>Pseudomonadota</taxon>
        <taxon>Betaproteobacteria</taxon>
        <taxon>Burkholderiales</taxon>
        <taxon>Burkholderiaceae</taxon>
        <taxon>Caballeronia</taxon>
    </lineage>
</organism>
<evidence type="ECO:0000256" key="1">
    <source>
        <dbReference type="ARBA" id="ARBA00006484"/>
    </source>
</evidence>
<keyword evidence="5" id="KW-1185">Reference proteome</keyword>
<keyword evidence="2" id="KW-0560">Oxidoreductase</keyword>
<evidence type="ECO:0000313" key="4">
    <source>
        <dbReference type="EMBL" id="SOE82587.1"/>
    </source>
</evidence>
<comment type="caution">
    <text evidence="4">The sequence shown here is derived from an EMBL/GenBank/DDBJ whole genome shotgun (WGS) entry which is preliminary data.</text>
</comment>
<dbReference type="InterPro" id="IPR020904">
    <property type="entry name" value="Sc_DH/Rdtase_CS"/>
</dbReference>
<gene>
    <name evidence="4" type="ORF">SAMN05446927_5925</name>
</gene>
<proteinExistence type="inferred from homology"/>
<dbReference type="Gene3D" id="3.40.50.720">
    <property type="entry name" value="NAD(P)-binding Rossmann-like Domain"/>
    <property type="match status" value="1"/>
</dbReference>
<dbReference type="SUPFAM" id="SSF51735">
    <property type="entry name" value="NAD(P)-binding Rossmann-fold domains"/>
    <property type="match status" value="1"/>
</dbReference>
<dbReference type="FunFam" id="3.40.50.720:FF:000047">
    <property type="entry name" value="NADP-dependent L-serine/L-allo-threonine dehydrogenase"/>
    <property type="match status" value="1"/>
</dbReference>
<accession>A0A7Z7N5W6</accession>
<dbReference type="InterPro" id="IPR002347">
    <property type="entry name" value="SDR_fam"/>
</dbReference>
<dbReference type="EMBL" id="OCSU01000002">
    <property type="protein sequence ID" value="SOE82587.1"/>
    <property type="molecule type" value="Genomic_DNA"/>
</dbReference>
<dbReference type="Pfam" id="PF00106">
    <property type="entry name" value="adh_short"/>
    <property type="match status" value="1"/>
</dbReference>
<dbReference type="PANTHER" id="PTHR42901:SF1">
    <property type="entry name" value="ALCOHOL DEHYDROGENASE"/>
    <property type="match status" value="1"/>
</dbReference>
<sequence>MRRANLVSLHHNRNPLMIVFVTGASAGFGAAIARTFVKGGHRVIASARRRDRLQALSNELGDALLPLELDVTDDRAVAAAIASLPEAFSQVDVLVNNAGLALGLEPAQRANLDDWKKMIETNCTGLVSVTHAVLPGMVERNRGHVFNMGSVAGTYPYAGGNVYGASKAFVRQFSLNLRADVAGTALRITDIEPGLVGGTEFSNVRFKGDDSKAANVYQNVQALTPEDIADAIYWIATRPAHVNVNAIEIMPIAQTFAPLQIHRG</sequence>
<dbReference type="Proteomes" id="UP000219522">
    <property type="component" value="Unassembled WGS sequence"/>
</dbReference>
<reference evidence="4 5" key="1">
    <citation type="submission" date="2017-09" db="EMBL/GenBank/DDBJ databases">
        <authorList>
            <person name="Varghese N."/>
            <person name="Submissions S."/>
        </authorList>
    </citation>
    <scope>NUCLEOTIDE SEQUENCE [LARGE SCALE GENOMIC DNA]</scope>
    <source>
        <strain evidence="4 5">OK806</strain>
    </source>
</reference>
<dbReference type="InterPro" id="IPR036291">
    <property type="entry name" value="NAD(P)-bd_dom_sf"/>
</dbReference>
<evidence type="ECO:0000256" key="2">
    <source>
        <dbReference type="ARBA" id="ARBA00023002"/>
    </source>
</evidence>